<dbReference type="AlphaFoldDB" id="A0A2W5EUU1"/>
<dbReference type="InterPro" id="IPR038573">
    <property type="entry name" value="BrnT_sf"/>
</dbReference>
<accession>A0A2W5EUU1</accession>
<reference evidence="2 3" key="1">
    <citation type="submission" date="2017-08" db="EMBL/GenBank/DDBJ databases">
        <title>Infants hospitalized years apart are colonized by the same room-sourced microbial strains.</title>
        <authorList>
            <person name="Brooks B."/>
            <person name="Olm M.R."/>
            <person name="Firek B.A."/>
            <person name="Baker R."/>
            <person name="Thomas B.C."/>
            <person name="Morowitz M.J."/>
            <person name="Banfield J.F."/>
        </authorList>
    </citation>
    <scope>NUCLEOTIDE SEQUENCE [LARGE SCALE GENOMIC DNA]</scope>
    <source>
        <strain evidence="2">S2_009_000_R2_73</strain>
    </source>
</reference>
<name>A0A2W5EUU1_9HYPH</name>
<feature type="region of interest" description="Disordered" evidence="1">
    <location>
        <begin position="1"/>
        <end position="22"/>
    </location>
</feature>
<feature type="non-terminal residue" evidence="2">
    <location>
        <position position="22"/>
    </location>
</feature>
<organism evidence="2 3">
    <name type="scientific">Agrobacterium fabrum</name>
    <dbReference type="NCBI Taxonomy" id="1176649"/>
    <lineage>
        <taxon>Bacteria</taxon>
        <taxon>Pseudomonadati</taxon>
        <taxon>Pseudomonadota</taxon>
        <taxon>Alphaproteobacteria</taxon>
        <taxon>Hyphomicrobiales</taxon>
        <taxon>Rhizobiaceae</taxon>
        <taxon>Rhizobium/Agrobacterium group</taxon>
        <taxon>Agrobacterium</taxon>
        <taxon>Agrobacterium tumefaciens complex</taxon>
    </lineage>
</organism>
<evidence type="ECO:0000313" key="2">
    <source>
        <dbReference type="EMBL" id="PZP45704.1"/>
    </source>
</evidence>
<proteinExistence type="predicted"/>
<dbReference type="EMBL" id="QFOL01000303">
    <property type="protein sequence ID" value="PZP45704.1"/>
    <property type="molecule type" value="Genomic_DNA"/>
</dbReference>
<dbReference type="Proteomes" id="UP000249769">
    <property type="component" value="Unassembled WGS sequence"/>
</dbReference>
<gene>
    <name evidence="2" type="ORF">DI595_18590</name>
</gene>
<sequence>MDFEFDPAKSESNKDKHGIDFV</sequence>
<protein>
    <submittedName>
        <fullName evidence="2">Toxin</fullName>
    </submittedName>
</protein>
<comment type="caution">
    <text evidence="2">The sequence shown here is derived from an EMBL/GenBank/DDBJ whole genome shotgun (WGS) entry which is preliminary data.</text>
</comment>
<evidence type="ECO:0000313" key="3">
    <source>
        <dbReference type="Proteomes" id="UP000249769"/>
    </source>
</evidence>
<evidence type="ECO:0000256" key="1">
    <source>
        <dbReference type="SAM" id="MobiDB-lite"/>
    </source>
</evidence>
<dbReference type="Gene3D" id="3.10.450.530">
    <property type="entry name" value="Ribonuclease toxin, BrnT, of type II toxin-antitoxin system"/>
    <property type="match status" value="1"/>
</dbReference>